<reference evidence="7" key="2">
    <citation type="submission" date="2019-10" db="EMBL/GenBank/DDBJ databases">
        <authorList>
            <consortium name="NCBI Pathogen Detection Project"/>
        </authorList>
    </citation>
    <scope>NUCLEOTIDE SEQUENCE</scope>
    <source>
        <strain evidence="7">Salmonella enterica</strain>
    </source>
</reference>
<dbReference type="Pfam" id="PF07669">
    <property type="entry name" value="Eco57I"/>
    <property type="match status" value="1"/>
</dbReference>
<accession>A0A6X7Q7K1</accession>
<proteinExistence type="predicted"/>
<evidence type="ECO:0000256" key="3">
    <source>
        <dbReference type="ARBA" id="ARBA00022679"/>
    </source>
</evidence>
<sequence length="667" mass="76061">MNTNNIKKYAPQARNQFRDAVIQKLTTLGISADKKGNLQIADAELVGETVRYGQFDYPKSTLTRRDRLVKRAHEQGFDVLVEHCAYTWFNRLCAIRYMEIHGYLDHGFRMLSHPDNPNSFEVLDHVPEVAEALLPEKKAQLVEMKLSGNQDEAIYRELLLAQCHALHRAMPFLFEAVDDEAELLLPDNLTRTDSILRGLVDGIPEEDWQEVEVIGWLYQFYISEKKDAVIGKVVKSEDIPAATQLFTPNWIVQYLVQNSVGRQWLQTYPDSPLKGKMDYYIEPAEQTPEVQAQLAAITPASIEPESIKVLDPACGSGHILIEAYNVLKNIYEERGYRARDIPQLILENNIFGLDIDDRAAQLSGFALLMMARQDDRRIFTRDVRLNIVSLQESLHLDIAKLWQQLNFHQQSQTGSMGDMFAENTALAHTDSAEYQLLMRTLKRFVNAKTLGSLIQVPQEEEAELKAFLDALYRLEQEGDFQQKTAAKAFIPYIQQAWILAQRYDAVVANPPYMGSSYHIPSIKSYIKENFKNNDKDLFSAFIINNLELSKTGANLGFMTPFVWMFLSSYETLRSRLIGKENITSLIQLEYSGFDGATVPICTFTLQKGKVKDFISSYIRLADFRGAQNQGPKALEAIQDHNCGWFYNAKSDDFQKIPGTPIAYWVSN</sequence>
<dbReference type="InterPro" id="IPR002052">
    <property type="entry name" value="DNA_methylase_N6_adenine_CS"/>
</dbReference>
<evidence type="ECO:0000256" key="2">
    <source>
        <dbReference type="ARBA" id="ARBA00022603"/>
    </source>
</evidence>
<dbReference type="InterPro" id="IPR011639">
    <property type="entry name" value="MethylTrfase_TaqI-like_dom"/>
</dbReference>
<evidence type="ECO:0000256" key="1">
    <source>
        <dbReference type="ARBA" id="ARBA00011900"/>
    </source>
</evidence>
<dbReference type="EC" id="2.1.1.72" evidence="1"/>
<organism evidence="7">
    <name type="scientific">Salmonella enterica I</name>
    <dbReference type="NCBI Taxonomy" id="59201"/>
    <lineage>
        <taxon>Bacteria</taxon>
        <taxon>Pseudomonadati</taxon>
        <taxon>Pseudomonadota</taxon>
        <taxon>Gammaproteobacteria</taxon>
        <taxon>Enterobacterales</taxon>
        <taxon>Enterobacteriaceae</taxon>
        <taxon>Salmonella</taxon>
    </lineage>
</organism>
<reference evidence="7" key="1">
    <citation type="journal article" date="2018" name="Genome Biol.">
        <title>SKESA: strategic k-mer extension for scrupulous assemblies.</title>
        <authorList>
            <person name="Souvorov A."/>
            <person name="Agarwala R."/>
            <person name="Lipman D.J."/>
        </authorList>
    </citation>
    <scope>NUCLEOTIDE SEQUENCE</scope>
    <source>
        <strain evidence="7">Salmonella enterica</strain>
    </source>
</reference>
<keyword evidence="3 7" id="KW-0808">Transferase</keyword>
<evidence type="ECO:0000256" key="4">
    <source>
        <dbReference type="ARBA" id="ARBA00022691"/>
    </source>
</evidence>
<dbReference type="PANTHER" id="PTHR33841">
    <property type="entry name" value="DNA METHYLTRANSFERASE YEEA-RELATED"/>
    <property type="match status" value="1"/>
</dbReference>
<feature type="domain" description="Type II methyltransferase M.TaqI-like" evidence="6">
    <location>
        <begin position="348"/>
        <end position="590"/>
    </location>
</feature>
<dbReference type="InterPro" id="IPR029063">
    <property type="entry name" value="SAM-dependent_MTases_sf"/>
</dbReference>
<comment type="catalytic activity">
    <reaction evidence="5">
        <text>a 2'-deoxyadenosine in DNA + S-adenosyl-L-methionine = an N(6)-methyl-2'-deoxyadenosine in DNA + S-adenosyl-L-homocysteine + H(+)</text>
        <dbReference type="Rhea" id="RHEA:15197"/>
        <dbReference type="Rhea" id="RHEA-COMP:12418"/>
        <dbReference type="Rhea" id="RHEA-COMP:12419"/>
        <dbReference type="ChEBI" id="CHEBI:15378"/>
        <dbReference type="ChEBI" id="CHEBI:57856"/>
        <dbReference type="ChEBI" id="CHEBI:59789"/>
        <dbReference type="ChEBI" id="CHEBI:90615"/>
        <dbReference type="ChEBI" id="CHEBI:90616"/>
        <dbReference type="EC" id="2.1.1.72"/>
    </reaction>
</comment>
<comment type="caution">
    <text evidence="7">The sequence shown here is derived from an EMBL/GenBank/DDBJ whole genome shotgun (WGS) entry which is preliminary data.</text>
</comment>
<dbReference type="AlphaFoldDB" id="A0A6X7Q7K1"/>
<evidence type="ECO:0000256" key="5">
    <source>
        <dbReference type="ARBA" id="ARBA00047942"/>
    </source>
</evidence>
<dbReference type="GO" id="GO:0003676">
    <property type="term" value="F:nucleic acid binding"/>
    <property type="evidence" value="ECO:0007669"/>
    <property type="project" value="InterPro"/>
</dbReference>
<gene>
    <name evidence="7" type="primary">pglX</name>
    <name evidence="7" type="ORF">GB407_22265</name>
</gene>
<dbReference type="SUPFAM" id="SSF53335">
    <property type="entry name" value="S-adenosyl-L-methionine-dependent methyltransferases"/>
    <property type="match status" value="1"/>
</dbReference>
<keyword evidence="2 7" id="KW-0489">Methyltransferase</keyword>
<dbReference type="PROSITE" id="PS00092">
    <property type="entry name" value="N6_MTASE"/>
    <property type="match status" value="1"/>
</dbReference>
<dbReference type="InterPro" id="IPR047939">
    <property type="entry name" value="BREX_1_PglX"/>
</dbReference>
<feature type="non-terminal residue" evidence="7">
    <location>
        <position position="667"/>
    </location>
</feature>
<protein>
    <recommendedName>
        <fullName evidence="1">site-specific DNA-methyltransferase (adenine-specific)</fullName>
        <ecNumber evidence="1">2.1.1.72</ecNumber>
    </recommendedName>
</protein>
<dbReference type="GO" id="GO:0009007">
    <property type="term" value="F:site-specific DNA-methyltransferase (adenine-specific) activity"/>
    <property type="evidence" value="ECO:0007669"/>
    <property type="project" value="UniProtKB-EC"/>
</dbReference>
<evidence type="ECO:0000259" key="6">
    <source>
        <dbReference type="Pfam" id="PF07669"/>
    </source>
</evidence>
<dbReference type="GO" id="GO:0032259">
    <property type="term" value="P:methylation"/>
    <property type="evidence" value="ECO:0007669"/>
    <property type="project" value="UniProtKB-KW"/>
</dbReference>
<dbReference type="GO" id="GO:0006304">
    <property type="term" value="P:DNA modification"/>
    <property type="evidence" value="ECO:0007669"/>
    <property type="project" value="InterPro"/>
</dbReference>
<evidence type="ECO:0000313" key="7">
    <source>
        <dbReference type="EMBL" id="HAB1527229.1"/>
    </source>
</evidence>
<dbReference type="NCBIfam" id="NF033452">
    <property type="entry name" value="BREX_1_MTaseX"/>
    <property type="match status" value="1"/>
</dbReference>
<dbReference type="EMBL" id="DAAFUI010000144">
    <property type="protein sequence ID" value="HAB1527229.1"/>
    <property type="molecule type" value="Genomic_DNA"/>
</dbReference>
<keyword evidence="4" id="KW-0949">S-adenosyl-L-methionine</keyword>
<dbReference type="Gene3D" id="3.40.50.150">
    <property type="entry name" value="Vaccinia Virus protein VP39"/>
    <property type="match status" value="1"/>
</dbReference>
<name>A0A6X7Q7K1_SALET</name>
<dbReference type="InterPro" id="IPR050953">
    <property type="entry name" value="N4_N6_ade-DNA_methylase"/>
</dbReference>
<dbReference type="PRINTS" id="PR00507">
    <property type="entry name" value="N12N6MTFRASE"/>
</dbReference>
<dbReference type="PANTHER" id="PTHR33841:SF1">
    <property type="entry name" value="DNA METHYLTRANSFERASE A"/>
    <property type="match status" value="1"/>
</dbReference>